<keyword evidence="1" id="KW-0472">Membrane</keyword>
<dbReference type="InterPro" id="IPR014729">
    <property type="entry name" value="Rossmann-like_a/b/a_fold"/>
</dbReference>
<dbReference type="InterPro" id="IPR051599">
    <property type="entry name" value="Cell_Envelope_Assoc"/>
</dbReference>
<dbReference type="PANTHER" id="PTHR30336:SF20">
    <property type="entry name" value="DUF218 DOMAIN-CONTAINING PROTEIN"/>
    <property type="match status" value="1"/>
</dbReference>
<evidence type="ECO:0000256" key="1">
    <source>
        <dbReference type="SAM" id="Phobius"/>
    </source>
</evidence>
<protein>
    <submittedName>
        <fullName evidence="3">YdcF family protein</fullName>
    </submittedName>
</protein>
<dbReference type="EMBL" id="WUUL01000005">
    <property type="protein sequence ID" value="MXQ53903.1"/>
    <property type="molecule type" value="Genomic_DNA"/>
</dbReference>
<evidence type="ECO:0000313" key="4">
    <source>
        <dbReference type="Proteomes" id="UP000430692"/>
    </source>
</evidence>
<dbReference type="Proteomes" id="UP000430692">
    <property type="component" value="Unassembled WGS sequence"/>
</dbReference>
<dbReference type="Gene3D" id="3.40.50.620">
    <property type="entry name" value="HUPs"/>
    <property type="match status" value="1"/>
</dbReference>
<evidence type="ECO:0000313" key="3">
    <source>
        <dbReference type="EMBL" id="MXQ53903.1"/>
    </source>
</evidence>
<gene>
    <name evidence="3" type="ORF">GSM42_09260</name>
</gene>
<feature type="transmembrane region" description="Helical" evidence="1">
    <location>
        <begin position="9"/>
        <end position="29"/>
    </location>
</feature>
<dbReference type="PANTHER" id="PTHR30336">
    <property type="entry name" value="INNER MEMBRANE PROTEIN, PROBABLE PERMEASE"/>
    <property type="match status" value="1"/>
</dbReference>
<proteinExistence type="predicted"/>
<dbReference type="CDD" id="cd06259">
    <property type="entry name" value="YdcF-like"/>
    <property type="match status" value="1"/>
</dbReference>
<accession>A0A6I4VSB3</accession>
<keyword evidence="1" id="KW-1133">Transmembrane helix</keyword>
<dbReference type="AlphaFoldDB" id="A0A6I4VSB3"/>
<comment type="caution">
    <text evidence="3">The sequence shown here is derived from an EMBL/GenBank/DDBJ whole genome shotgun (WGS) entry which is preliminary data.</text>
</comment>
<dbReference type="RefSeq" id="WP_160801261.1">
    <property type="nucleotide sequence ID" value="NZ_WUUL01000005.1"/>
</dbReference>
<keyword evidence="4" id="KW-1185">Reference proteome</keyword>
<dbReference type="Pfam" id="PF02698">
    <property type="entry name" value="DUF218"/>
    <property type="match status" value="1"/>
</dbReference>
<feature type="domain" description="DUF218" evidence="2">
    <location>
        <begin position="45"/>
        <end position="175"/>
    </location>
</feature>
<sequence length="195" mass="22305">MITIWTNKWIWVLFGCILIFCCSILYLYIKVSRFDEQQIGNEHKDAAIILGAALWHNKPSPALRERLNTALQLYKDKKIDLFVLSGGLGNDEQQSEAQAMKTYLLRRGVPEDKMILEGKSSNTKENLAFTAVLLGDKPIDSIYLVTHDYHMTRALLYAKQANITVSPAPAHSTVLFEPYHKLRECAALWKLYLFD</sequence>
<organism evidence="3 4">
    <name type="scientific">Shimazuella alba</name>
    <dbReference type="NCBI Taxonomy" id="2690964"/>
    <lineage>
        <taxon>Bacteria</taxon>
        <taxon>Bacillati</taxon>
        <taxon>Bacillota</taxon>
        <taxon>Bacilli</taxon>
        <taxon>Bacillales</taxon>
        <taxon>Thermoactinomycetaceae</taxon>
        <taxon>Shimazuella</taxon>
    </lineage>
</organism>
<reference evidence="3 4" key="1">
    <citation type="submission" date="2019-12" db="EMBL/GenBank/DDBJ databases">
        <title>Whole-genome analyses of novel actinobacteria.</title>
        <authorList>
            <person name="Sahin N."/>
            <person name="Saygin H."/>
        </authorList>
    </citation>
    <scope>NUCLEOTIDE SEQUENCE [LARGE SCALE GENOMIC DNA]</scope>
    <source>
        <strain evidence="3 4">KC615</strain>
    </source>
</reference>
<evidence type="ECO:0000259" key="2">
    <source>
        <dbReference type="Pfam" id="PF02698"/>
    </source>
</evidence>
<name>A0A6I4VSB3_9BACL</name>
<dbReference type="GO" id="GO:0005886">
    <property type="term" value="C:plasma membrane"/>
    <property type="evidence" value="ECO:0007669"/>
    <property type="project" value="TreeGrafter"/>
</dbReference>
<dbReference type="InterPro" id="IPR003848">
    <property type="entry name" value="DUF218"/>
</dbReference>
<keyword evidence="1" id="KW-0812">Transmembrane</keyword>